<dbReference type="WBParaSite" id="Csp11.Scaffold629.g9752.t1">
    <property type="protein sequence ID" value="Csp11.Scaffold629.g9752.t1"/>
    <property type="gene ID" value="Csp11.Scaffold629.g9752"/>
</dbReference>
<evidence type="ECO:0000313" key="4">
    <source>
        <dbReference type="Proteomes" id="UP000095282"/>
    </source>
</evidence>
<evidence type="ECO:0000256" key="1">
    <source>
        <dbReference type="SAM" id="Coils"/>
    </source>
</evidence>
<evidence type="ECO:0000313" key="5">
    <source>
        <dbReference type="WBParaSite" id="Csp11.Scaffold629.g9752.t1"/>
    </source>
</evidence>
<dbReference type="STRING" id="1561998.A0A1I7UIU8"/>
<dbReference type="GO" id="GO:0045087">
    <property type="term" value="P:innate immune response"/>
    <property type="evidence" value="ECO:0007669"/>
    <property type="project" value="TreeGrafter"/>
</dbReference>
<dbReference type="InterPro" id="IPR056711">
    <property type="entry name" value="DUF7809"/>
</dbReference>
<dbReference type="Proteomes" id="UP000095282">
    <property type="component" value="Unplaced"/>
</dbReference>
<accession>A0A1I7UIU8</accession>
<proteinExistence type="predicted"/>
<dbReference type="AlphaFoldDB" id="A0A1I7UIU8"/>
<reference evidence="5" key="1">
    <citation type="submission" date="2016-11" db="UniProtKB">
        <authorList>
            <consortium name="WormBaseParasite"/>
        </authorList>
    </citation>
    <scope>IDENTIFICATION</scope>
</reference>
<dbReference type="Pfam" id="PF25100">
    <property type="entry name" value="DUF7809"/>
    <property type="match status" value="1"/>
</dbReference>
<evidence type="ECO:0000259" key="3">
    <source>
        <dbReference type="Pfam" id="PF25100"/>
    </source>
</evidence>
<keyword evidence="4" id="KW-1185">Reference proteome</keyword>
<feature type="coiled-coil region" evidence="1">
    <location>
        <begin position="560"/>
        <end position="604"/>
    </location>
</feature>
<dbReference type="PANTHER" id="PTHR21447:SF11">
    <property type="entry name" value="RING-TYPE DOMAIN-CONTAINING PROTEIN"/>
    <property type="match status" value="1"/>
</dbReference>
<feature type="region of interest" description="Disordered" evidence="2">
    <location>
        <begin position="467"/>
        <end position="545"/>
    </location>
</feature>
<feature type="compositionally biased region" description="Basic residues" evidence="2">
    <location>
        <begin position="516"/>
        <end position="525"/>
    </location>
</feature>
<dbReference type="eggNOG" id="KOG0800">
    <property type="taxonomic scope" value="Eukaryota"/>
</dbReference>
<dbReference type="PANTHER" id="PTHR21447">
    <property type="entry name" value="RING-TYPE DOMAIN-CONTAINING PROTEIN-RELATED"/>
    <property type="match status" value="1"/>
</dbReference>
<feature type="domain" description="DUF7809" evidence="3">
    <location>
        <begin position="91"/>
        <end position="207"/>
    </location>
</feature>
<keyword evidence="1" id="KW-0175">Coiled coil</keyword>
<evidence type="ECO:0000256" key="2">
    <source>
        <dbReference type="SAM" id="MobiDB-lite"/>
    </source>
</evidence>
<feature type="compositionally biased region" description="Low complexity" evidence="2">
    <location>
        <begin position="467"/>
        <end position="503"/>
    </location>
</feature>
<protein>
    <submittedName>
        <fullName evidence="5">RING-type domain-containing protein</fullName>
    </submittedName>
</protein>
<name>A0A1I7UIU8_9PELO</name>
<feature type="compositionally biased region" description="Basic and acidic residues" evidence="2">
    <location>
        <begin position="526"/>
        <end position="540"/>
    </location>
</feature>
<sequence>MSVDSVEQYLKPSTWEKLIKNYVSNELIPSNWTCFSTSLIENLQSLLAKSHGVLRIHESPKLLAAAVMAFNRYPGCFKEIGVELEDRFKWKLVNETVVLCLKNLESIMANRSEMIEYPEEKLMEMEEAVFLTSTSSMDDAFIEKKEMVKDSEDVIIKWKEMLDKCGYSESEQELLDVLNDTFRHFPVKGNEKTYTKIYNWLRVIISRIFYFAVGNIMPNKTESTPIVRLFCENKDYIVMAHELVQTMKREKMNVSELENSMRQEPILKCFSFNELAQIIDKDDFKKLEFVKIPLQKLKIITSPIPTTYGEYCIPLTEVIADLEMDMIQQKKLFQMATEQDLPLIEKTFASVYDISSSCYFIELKEVDNLKQKWNDLFDSQFKEKIAKFQPKEIRKVNERRRFTVDDLKNELEYLNLTSAFPEIKDHAEEVYNRLKENRMLKTTRMVFCVYACQMECIRTRLAKSELSTVETTSESSSSDSSSESTESNEEIPSTSISSDSSESIPPPKETKEEKKKLKKLRRKEKISREEKEEKPKEKESNTCPKCFRSSEFSRKTNEKLRISKIECKSLKKKLDEKTRKEEENEQLIRELKEKLEQKEKKSRN</sequence>
<dbReference type="GO" id="GO:0045121">
    <property type="term" value="C:membrane raft"/>
    <property type="evidence" value="ECO:0007669"/>
    <property type="project" value="TreeGrafter"/>
</dbReference>
<organism evidence="4 5">
    <name type="scientific">Caenorhabditis tropicalis</name>
    <dbReference type="NCBI Taxonomy" id="1561998"/>
    <lineage>
        <taxon>Eukaryota</taxon>
        <taxon>Metazoa</taxon>
        <taxon>Ecdysozoa</taxon>
        <taxon>Nematoda</taxon>
        <taxon>Chromadorea</taxon>
        <taxon>Rhabditida</taxon>
        <taxon>Rhabditina</taxon>
        <taxon>Rhabditomorpha</taxon>
        <taxon>Rhabditoidea</taxon>
        <taxon>Rhabditidae</taxon>
        <taxon>Peloderinae</taxon>
        <taxon>Caenorhabditis</taxon>
    </lineage>
</organism>